<dbReference type="Pfam" id="PF19845">
    <property type="entry name" value="DUF6320"/>
    <property type="match status" value="1"/>
</dbReference>
<feature type="transmembrane region" description="Helical" evidence="1">
    <location>
        <begin position="201"/>
        <end position="224"/>
    </location>
</feature>
<proteinExistence type="predicted"/>
<accession>A0A9X2XQ03</accession>
<feature type="transmembrane region" description="Helical" evidence="1">
    <location>
        <begin position="121"/>
        <end position="142"/>
    </location>
</feature>
<organism evidence="2 3">
    <name type="scientific">Paraflavisolibacter caeni</name>
    <dbReference type="NCBI Taxonomy" id="2982496"/>
    <lineage>
        <taxon>Bacteria</taxon>
        <taxon>Pseudomonadati</taxon>
        <taxon>Bacteroidota</taxon>
        <taxon>Chitinophagia</taxon>
        <taxon>Chitinophagales</taxon>
        <taxon>Chitinophagaceae</taxon>
        <taxon>Paraflavisolibacter</taxon>
    </lineage>
</organism>
<keyword evidence="1" id="KW-0812">Transmembrane</keyword>
<reference evidence="2" key="2">
    <citation type="submission" date="2023-04" db="EMBL/GenBank/DDBJ databases">
        <title>Paracnuella aquatica gen. nov., sp. nov., a member of the family Chitinophagaceae isolated from a hot spring.</title>
        <authorList>
            <person name="Wang C."/>
        </authorList>
    </citation>
    <scope>NUCLEOTIDE SEQUENCE</scope>
    <source>
        <strain evidence="2">LB-8</strain>
    </source>
</reference>
<feature type="transmembrane region" description="Helical" evidence="1">
    <location>
        <begin position="59"/>
        <end position="82"/>
    </location>
</feature>
<feature type="transmembrane region" description="Helical" evidence="1">
    <location>
        <begin position="173"/>
        <end position="195"/>
    </location>
</feature>
<keyword evidence="1" id="KW-0472">Membrane</keyword>
<comment type="caution">
    <text evidence="2">The sequence shown here is derived from an EMBL/GenBank/DDBJ whole genome shotgun (WGS) entry which is preliminary data.</text>
</comment>
<protein>
    <submittedName>
        <fullName evidence="2">DUF6320 domain-containing protein</fullName>
    </submittedName>
</protein>
<gene>
    <name evidence="2" type="ORF">OCK74_26220</name>
</gene>
<dbReference type="AlphaFoldDB" id="A0A9X2XQ03"/>
<evidence type="ECO:0000256" key="1">
    <source>
        <dbReference type="SAM" id="Phobius"/>
    </source>
</evidence>
<feature type="transmembrane region" description="Helical" evidence="1">
    <location>
        <begin position="148"/>
        <end position="166"/>
    </location>
</feature>
<dbReference type="EMBL" id="JAOTIF010000040">
    <property type="protein sequence ID" value="MCU7552643.1"/>
    <property type="molecule type" value="Genomic_DNA"/>
</dbReference>
<name>A0A9X2XQ03_9BACT</name>
<dbReference type="Proteomes" id="UP001155483">
    <property type="component" value="Unassembled WGS sequence"/>
</dbReference>
<evidence type="ECO:0000313" key="3">
    <source>
        <dbReference type="Proteomes" id="UP001155483"/>
    </source>
</evidence>
<reference evidence="2" key="1">
    <citation type="submission" date="2022-09" db="EMBL/GenBank/DDBJ databases">
        <authorList>
            <person name="Yuan C."/>
            <person name="Ke Z."/>
        </authorList>
    </citation>
    <scope>NUCLEOTIDE SEQUENCE</scope>
    <source>
        <strain evidence="2">LB-8</strain>
    </source>
</reference>
<keyword evidence="1" id="KW-1133">Transmembrane helix</keyword>
<sequence length="238" mass="26826">MIYCKNCGVELENDMLDCPLCGEPVASNHQTDKIQSVASSIQQISPYGHRKMDQPQKRFTWEIVSIILLSGVMATLIIDFAMNRRITWSEYLAGFCFTIFSYVSLFAFWNQRTIIDMAGGFIASSTFILILDAIIGSFNWAIKLGIPLLLACNVVIATLLAAIQMSKHKGINLIAYSFIAAAFLCLCIEGTLSFFETNLFHLWWSLIVAACIFPIVVVLLFVHFRLRKGRSLHKTFHI</sequence>
<dbReference type="RefSeq" id="WP_279300080.1">
    <property type="nucleotide sequence ID" value="NZ_JAOTIF010000040.1"/>
</dbReference>
<dbReference type="InterPro" id="IPR046283">
    <property type="entry name" value="DUF6320"/>
</dbReference>
<keyword evidence="3" id="KW-1185">Reference proteome</keyword>
<evidence type="ECO:0000313" key="2">
    <source>
        <dbReference type="EMBL" id="MCU7552643.1"/>
    </source>
</evidence>
<feature type="transmembrane region" description="Helical" evidence="1">
    <location>
        <begin position="88"/>
        <end position="109"/>
    </location>
</feature>